<feature type="signal peptide" evidence="1">
    <location>
        <begin position="1"/>
        <end position="20"/>
    </location>
</feature>
<keyword evidence="3" id="KW-1185">Reference proteome</keyword>
<organism evidence="2 3">
    <name type="scientific">Parasitella parasitica</name>
    <dbReference type="NCBI Taxonomy" id="35722"/>
    <lineage>
        <taxon>Eukaryota</taxon>
        <taxon>Fungi</taxon>
        <taxon>Fungi incertae sedis</taxon>
        <taxon>Mucoromycota</taxon>
        <taxon>Mucoromycotina</taxon>
        <taxon>Mucoromycetes</taxon>
        <taxon>Mucorales</taxon>
        <taxon>Mucorineae</taxon>
        <taxon>Mucoraceae</taxon>
        <taxon>Parasitella</taxon>
    </lineage>
</organism>
<evidence type="ECO:0000313" key="3">
    <source>
        <dbReference type="Proteomes" id="UP000054107"/>
    </source>
</evidence>
<proteinExistence type="predicted"/>
<protein>
    <submittedName>
        <fullName evidence="2">Uncharacterized protein</fullName>
    </submittedName>
</protein>
<dbReference type="OrthoDB" id="5589325at2759"/>
<dbReference type="AlphaFoldDB" id="A0A0B7N8H7"/>
<evidence type="ECO:0000256" key="1">
    <source>
        <dbReference type="SAM" id="SignalP"/>
    </source>
</evidence>
<keyword evidence="1" id="KW-0732">Signal</keyword>
<sequence>MKCITTLAALVLSAVAVANAQQNAGVYFTNPVLGSVFQANAPYAISWNPANAVDNQIDLIELRIGSTSNLELIQPITTQRLRKYKCKKGEFLQDTMIAAYFTTVGQAPDIQTNGSSVAALAFALSSTAVLNPSAAVQSSSAAMMATFAICLC</sequence>
<reference evidence="2 3" key="1">
    <citation type="submission" date="2014-09" db="EMBL/GenBank/DDBJ databases">
        <authorList>
            <person name="Ellenberger Sabrina"/>
        </authorList>
    </citation>
    <scope>NUCLEOTIDE SEQUENCE [LARGE SCALE GENOMIC DNA]</scope>
    <source>
        <strain evidence="2 3">CBS 412.66</strain>
    </source>
</reference>
<feature type="chain" id="PRO_5002120259" evidence="1">
    <location>
        <begin position="21"/>
        <end position="152"/>
    </location>
</feature>
<evidence type="ECO:0000313" key="2">
    <source>
        <dbReference type="EMBL" id="CEP11728.1"/>
    </source>
</evidence>
<accession>A0A0B7N8H7</accession>
<gene>
    <name evidence="2" type="primary">PARPA_05610.1 scaffold 18730</name>
</gene>
<dbReference type="EMBL" id="LN726786">
    <property type="protein sequence ID" value="CEP11728.1"/>
    <property type="molecule type" value="Genomic_DNA"/>
</dbReference>
<name>A0A0B7N8H7_9FUNG</name>
<dbReference type="Proteomes" id="UP000054107">
    <property type="component" value="Unassembled WGS sequence"/>
</dbReference>